<sequence length="119" mass="14202">MADEERPESEGERDMSDSDSETELDPAEYEKRRDLYLRQIILSEIQFNRLKITLRDLKIKQLMKRRQDVLNQTDPEFLAKQRELLDECNARNKLTETIRCLEMDSLERRTIGLKKIAET</sequence>
<dbReference type="OrthoDB" id="5836615at2759"/>
<name>A0A0B1S3Q6_OESDE</name>
<feature type="region of interest" description="Disordered" evidence="1">
    <location>
        <begin position="1"/>
        <end position="28"/>
    </location>
</feature>
<gene>
    <name evidence="2" type="ORF">OESDEN_22520</name>
</gene>
<reference evidence="2 3" key="1">
    <citation type="submission" date="2014-03" db="EMBL/GenBank/DDBJ databases">
        <title>Draft genome of the hookworm Oesophagostomum dentatum.</title>
        <authorList>
            <person name="Mitreva M."/>
        </authorList>
    </citation>
    <scope>NUCLEOTIDE SEQUENCE [LARGE SCALE GENOMIC DNA]</scope>
    <source>
        <strain evidence="2 3">OD-Hann</strain>
    </source>
</reference>
<dbReference type="AlphaFoldDB" id="A0A0B1S3Q6"/>
<evidence type="ECO:0000313" key="3">
    <source>
        <dbReference type="Proteomes" id="UP000053660"/>
    </source>
</evidence>
<proteinExistence type="predicted"/>
<evidence type="ECO:0000313" key="2">
    <source>
        <dbReference type="EMBL" id="KHJ77860.1"/>
    </source>
</evidence>
<dbReference type="EMBL" id="KN610346">
    <property type="protein sequence ID" value="KHJ77860.1"/>
    <property type="molecule type" value="Genomic_DNA"/>
</dbReference>
<organism evidence="2 3">
    <name type="scientific">Oesophagostomum dentatum</name>
    <name type="common">Nodular worm</name>
    <dbReference type="NCBI Taxonomy" id="61180"/>
    <lineage>
        <taxon>Eukaryota</taxon>
        <taxon>Metazoa</taxon>
        <taxon>Ecdysozoa</taxon>
        <taxon>Nematoda</taxon>
        <taxon>Chromadorea</taxon>
        <taxon>Rhabditida</taxon>
        <taxon>Rhabditina</taxon>
        <taxon>Rhabditomorpha</taxon>
        <taxon>Strongyloidea</taxon>
        <taxon>Strongylidae</taxon>
        <taxon>Oesophagostomum</taxon>
    </lineage>
</organism>
<evidence type="ECO:0000256" key="1">
    <source>
        <dbReference type="SAM" id="MobiDB-lite"/>
    </source>
</evidence>
<protein>
    <submittedName>
        <fullName evidence="2">Uncharacterized protein</fullName>
    </submittedName>
</protein>
<dbReference type="Proteomes" id="UP000053660">
    <property type="component" value="Unassembled WGS sequence"/>
</dbReference>
<feature type="compositionally biased region" description="Acidic residues" evidence="1">
    <location>
        <begin position="17"/>
        <end position="27"/>
    </location>
</feature>
<accession>A0A0B1S3Q6</accession>
<feature type="non-terminal residue" evidence="2">
    <location>
        <position position="119"/>
    </location>
</feature>
<keyword evidence="3" id="KW-1185">Reference proteome</keyword>